<feature type="non-terminal residue" evidence="2">
    <location>
        <position position="1"/>
    </location>
</feature>
<name>A0A699R9R0_TANCI</name>
<feature type="non-terminal residue" evidence="2">
    <location>
        <position position="195"/>
    </location>
</feature>
<dbReference type="EMBL" id="BKCJ011084906">
    <property type="protein sequence ID" value="GFC82513.1"/>
    <property type="molecule type" value="Genomic_DNA"/>
</dbReference>
<evidence type="ECO:0000313" key="2">
    <source>
        <dbReference type="EMBL" id="GFC82513.1"/>
    </source>
</evidence>
<organism evidence="2">
    <name type="scientific">Tanacetum cinerariifolium</name>
    <name type="common">Dalmatian daisy</name>
    <name type="synonym">Chrysanthemum cinerariifolium</name>
    <dbReference type="NCBI Taxonomy" id="118510"/>
    <lineage>
        <taxon>Eukaryota</taxon>
        <taxon>Viridiplantae</taxon>
        <taxon>Streptophyta</taxon>
        <taxon>Embryophyta</taxon>
        <taxon>Tracheophyta</taxon>
        <taxon>Spermatophyta</taxon>
        <taxon>Magnoliopsida</taxon>
        <taxon>eudicotyledons</taxon>
        <taxon>Gunneridae</taxon>
        <taxon>Pentapetalae</taxon>
        <taxon>asterids</taxon>
        <taxon>campanulids</taxon>
        <taxon>Asterales</taxon>
        <taxon>Asteraceae</taxon>
        <taxon>Asteroideae</taxon>
        <taxon>Anthemideae</taxon>
        <taxon>Anthemidinae</taxon>
        <taxon>Tanacetum</taxon>
    </lineage>
</organism>
<sequence>ERCPSRGCRRPYCSRCCRSLRFEGQQLRAFLWRPASCPRASSARCRGWWHPWPGFAEAEQAHGPAAGLGQGVLKLAADAHFRDFAAPALAPRAALVAKTPDVVALFAVHVAEARHVNAVGPPPIHDFGDDGKRPQRELARSHSRWQRSRLRAEIRPKWAPQPALVAVLAVDAVVVRLRDVGRAANDHVPVFVVLF</sequence>
<accession>A0A699R9R0</accession>
<comment type="caution">
    <text evidence="2">The sequence shown here is derived from an EMBL/GenBank/DDBJ whole genome shotgun (WGS) entry which is preliminary data.</text>
</comment>
<feature type="compositionally biased region" description="Basic and acidic residues" evidence="1">
    <location>
        <begin position="126"/>
        <end position="140"/>
    </location>
</feature>
<proteinExistence type="predicted"/>
<feature type="region of interest" description="Disordered" evidence="1">
    <location>
        <begin position="121"/>
        <end position="144"/>
    </location>
</feature>
<evidence type="ECO:0000256" key="1">
    <source>
        <dbReference type="SAM" id="MobiDB-lite"/>
    </source>
</evidence>
<dbReference type="AlphaFoldDB" id="A0A699R9R0"/>
<reference evidence="2" key="1">
    <citation type="journal article" date="2019" name="Sci. Rep.">
        <title>Draft genome of Tanacetum cinerariifolium, the natural source of mosquito coil.</title>
        <authorList>
            <person name="Yamashiro T."/>
            <person name="Shiraishi A."/>
            <person name="Satake H."/>
            <person name="Nakayama K."/>
        </authorList>
    </citation>
    <scope>NUCLEOTIDE SEQUENCE</scope>
</reference>
<protein>
    <submittedName>
        <fullName evidence="2">Uncharacterized protein</fullName>
    </submittedName>
</protein>
<gene>
    <name evidence="2" type="ORF">Tci_854483</name>
</gene>